<organism evidence="2 3">
    <name type="scientific">Henosepilachna vigintioctopunctata</name>
    <dbReference type="NCBI Taxonomy" id="420089"/>
    <lineage>
        <taxon>Eukaryota</taxon>
        <taxon>Metazoa</taxon>
        <taxon>Ecdysozoa</taxon>
        <taxon>Arthropoda</taxon>
        <taxon>Hexapoda</taxon>
        <taxon>Insecta</taxon>
        <taxon>Pterygota</taxon>
        <taxon>Neoptera</taxon>
        <taxon>Endopterygota</taxon>
        <taxon>Coleoptera</taxon>
        <taxon>Polyphaga</taxon>
        <taxon>Cucujiformia</taxon>
        <taxon>Coccinelloidea</taxon>
        <taxon>Coccinellidae</taxon>
        <taxon>Epilachninae</taxon>
        <taxon>Epilachnini</taxon>
        <taxon>Henosepilachna</taxon>
    </lineage>
</organism>
<accession>A0AAW1UCY0</accession>
<gene>
    <name evidence="2" type="ORF">WA026_022110</name>
</gene>
<keyword evidence="3" id="KW-1185">Reference proteome</keyword>
<reference evidence="2 3" key="1">
    <citation type="submission" date="2023-03" db="EMBL/GenBank/DDBJ databases">
        <title>Genome insight into feeding habits of ladybird beetles.</title>
        <authorList>
            <person name="Li H.-S."/>
            <person name="Huang Y.-H."/>
            <person name="Pang H."/>
        </authorList>
    </citation>
    <scope>NUCLEOTIDE SEQUENCE [LARGE SCALE GENOMIC DNA]</scope>
    <source>
        <strain evidence="2">SYSU_2023b</strain>
        <tissue evidence="2">Whole body</tissue>
    </source>
</reference>
<dbReference type="Pfam" id="PF00169">
    <property type="entry name" value="PH"/>
    <property type="match status" value="1"/>
</dbReference>
<feature type="domain" description="PH" evidence="1">
    <location>
        <begin position="34"/>
        <end position="93"/>
    </location>
</feature>
<comment type="caution">
    <text evidence="2">The sequence shown here is derived from an EMBL/GenBank/DDBJ whole genome shotgun (WGS) entry which is preliminary data.</text>
</comment>
<dbReference type="AlphaFoldDB" id="A0AAW1UCY0"/>
<evidence type="ECO:0000313" key="2">
    <source>
        <dbReference type="EMBL" id="KAK9878469.1"/>
    </source>
</evidence>
<dbReference type="Gene3D" id="2.30.29.30">
    <property type="entry name" value="Pleckstrin-homology domain (PH domain)/Phosphotyrosine-binding domain (PTB)"/>
    <property type="match status" value="1"/>
</dbReference>
<sequence>MINFSITKFVSQFCGYPMTSSARNDELEVENKEATIKEGYLLKQTSSFQRWGRRFFKLKGRSLYYAKDSKVANSNASVIHSLPSAHVNETNVL</sequence>
<dbReference type="PROSITE" id="PS50003">
    <property type="entry name" value="PH_DOMAIN"/>
    <property type="match status" value="1"/>
</dbReference>
<protein>
    <recommendedName>
        <fullName evidence="1">PH domain-containing protein</fullName>
    </recommendedName>
</protein>
<name>A0AAW1UCY0_9CUCU</name>
<dbReference type="InterPro" id="IPR011993">
    <property type="entry name" value="PH-like_dom_sf"/>
</dbReference>
<feature type="non-terminal residue" evidence="2">
    <location>
        <position position="93"/>
    </location>
</feature>
<dbReference type="InterPro" id="IPR001849">
    <property type="entry name" value="PH_domain"/>
</dbReference>
<dbReference type="EMBL" id="JARQZJ010000048">
    <property type="protein sequence ID" value="KAK9878469.1"/>
    <property type="molecule type" value="Genomic_DNA"/>
</dbReference>
<evidence type="ECO:0000313" key="3">
    <source>
        <dbReference type="Proteomes" id="UP001431783"/>
    </source>
</evidence>
<dbReference type="Proteomes" id="UP001431783">
    <property type="component" value="Unassembled WGS sequence"/>
</dbReference>
<proteinExistence type="predicted"/>
<evidence type="ECO:0000259" key="1">
    <source>
        <dbReference type="PROSITE" id="PS50003"/>
    </source>
</evidence>
<dbReference type="SUPFAM" id="SSF50729">
    <property type="entry name" value="PH domain-like"/>
    <property type="match status" value="1"/>
</dbReference>